<gene>
    <name evidence="1" type="ORF">SCARUB_02763</name>
</gene>
<reference evidence="1 2" key="1">
    <citation type="submission" date="2016-07" db="EMBL/GenBank/DDBJ databases">
        <title>Draft genome of Scalindua rubra, obtained from a brine-seawater interface in the Red Sea, sheds light on salt adaptation in anammox bacteria.</title>
        <authorList>
            <person name="Speth D.R."/>
            <person name="Lagkouvardos I."/>
            <person name="Wang Y."/>
            <person name="Qian P.-Y."/>
            <person name="Dutilh B.E."/>
            <person name="Jetten M.S."/>
        </authorList>
    </citation>
    <scope>NUCLEOTIDE SEQUENCE [LARGE SCALE GENOMIC DNA]</scope>
    <source>
        <strain evidence="1">BSI-1</strain>
    </source>
</reference>
<accession>A0A1E3X913</accession>
<sequence length="136" mass="15519">MYDINNFTMRDMTDCGNALRTLGSGIKSMEETSNKIVRYLYDHLIDKTPDKRACALVRFFKTHPYGELSPDLQEFARGLFKVVMPEQTKCLVLLGTIGENQEWNSRDTSQGLTGVKSPLDCITPFINLYILCSHLY</sequence>
<dbReference type="AlphaFoldDB" id="A0A1E3X913"/>
<evidence type="ECO:0000313" key="2">
    <source>
        <dbReference type="Proteomes" id="UP000094056"/>
    </source>
</evidence>
<name>A0A1E3X913_9BACT</name>
<protein>
    <submittedName>
        <fullName evidence="1">Diguanylate cyclase/phosphodiesterase with FHA and GAF sensor</fullName>
    </submittedName>
</protein>
<organism evidence="1 2">
    <name type="scientific">Candidatus Scalindua rubra</name>
    <dbReference type="NCBI Taxonomy" id="1872076"/>
    <lineage>
        <taxon>Bacteria</taxon>
        <taxon>Pseudomonadati</taxon>
        <taxon>Planctomycetota</taxon>
        <taxon>Candidatus Brocadiia</taxon>
        <taxon>Candidatus Brocadiales</taxon>
        <taxon>Candidatus Scalinduaceae</taxon>
        <taxon>Candidatus Scalindua</taxon>
    </lineage>
</organism>
<comment type="caution">
    <text evidence="1">The sequence shown here is derived from an EMBL/GenBank/DDBJ whole genome shotgun (WGS) entry which is preliminary data.</text>
</comment>
<dbReference type="PATRIC" id="fig|1872076.5.peg.3268"/>
<dbReference type="EMBL" id="MAYW01000077">
    <property type="protein sequence ID" value="ODS32113.1"/>
    <property type="molecule type" value="Genomic_DNA"/>
</dbReference>
<evidence type="ECO:0000313" key="1">
    <source>
        <dbReference type="EMBL" id="ODS32113.1"/>
    </source>
</evidence>
<proteinExistence type="predicted"/>
<dbReference type="Proteomes" id="UP000094056">
    <property type="component" value="Unassembled WGS sequence"/>
</dbReference>